<accession>A0A0L8A7I9</accession>
<evidence type="ECO:0000313" key="3">
    <source>
        <dbReference type="Proteomes" id="UP000036890"/>
    </source>
</evidence>
<proteinExistence type="predicted"/>
<feature type="signal peptide" evidence="1">
    <location>
        <begin position="1"/>
        <end position="25"/>
    </location>
</feature>
<evidence type="ECO:0000313" key="2">
    <source>
        <dbReference type="EMBL" id="KOE98362.1"/>
    </source>
</evidence>
<name>A0A0L8A7I9_9GAMM</name>
<dbReference type="InterPro" id="IPR009560">
    <property type="entry name" value="DUF1176"/>
</dbReference>
<evidence type="ECO:0000256" key="1">
    <source>
        <dbReference type="SAM" id="SignalP"/>
    </source>
</evidence>
<dbReference type="AlphaFoldDB" id="A0A0L8A7I9"/>
<protein>
    <recommendedName>
        <fullName evidence="4">DUF1176 domain-containing protein</fullName>
    </recommendedName>
</protein>
<comment type="caution">
    <text evidence="2">The sequence shown here is derived from an EMBL/GenBank/DDBJ whole genome shotgun (WGS) entry which is preliminary data.</text>
</comment>
<dbReference type="OrthoDB" id="6051833at2"/>
<organism evidence="2 3">
    <name type="scientific">Stenotrophomonas geniculata N1</name>
    <dbReference type="NCBI Taxonomy" id="1167641"/>
    <lineage>
        <taxon>Bacteria</taxon>
        <taxon>Pseudomonadati</taxon>
        <taxon>Pseudomonadota</taxon>
        <taxon>Gammaproteobacteria</taxon>
        <taxon>Lysobacterales</taxon>
        <taxon>Lysobacteraceae</taxon>
        <taxon>Stenotrophomonas</taxon>
    </lineage>
</organism>
<sequence>MRTLSLLQAPLFLLGLLMMPSAASATDAVGGSFADGDWFMACDNTRTCRLAGVGALAPLRLAALIERNGGPGAAVEIRLTLARDSVDDPEAQAQSPTGELQLRLDGTPAGSIGVLESATEHATLTPAQVQAFSAALIEHSPISVTDSKGQAWSLSASGAAALMLKMDQFQQRLETPGALVRRGHRPESRVPPALPKPQLATPSMAVEPHEEDVHLEDREDLRRLLQPSSKVDWACAPNVQQTAPHSIAIQRLDDHHLLASVVCHTQALNVPAGTWVINDQAPFNPVFITQGALFARSPEAVFLEETVETDQDRCETGRYWSWDGQRMQLAMEYVGGTCSGSGASTWQLPTYVSEFR</sequence>
<keyword evidence="1" id="KW-0732">Signal</keyword>
<gene>
    <name evidence="2" type="ORF">W7K_14860</name>
</gene>
<feature type="chain" id="PRO_5005579788" description="DUF1176 domain-containing protein" evidence="1">
    <location>
        <begin position="26"/>
        <end position="356"/>
    </location>
</feature>
<evidence type="ECO:0008006" key="4">
    <source>
        <dbReference type="Google" id="ProtNLM"/>
    </source>
</evidence>
<dbReference type="Proteomes" id="UP000036890">
    <property type="component" value="Unassembled WGS sequence"/>
</dbReference>
<reference evidence="2 3" key="1">
    <citation type="journal article" date="2012" name="J. Bacteriol.">
        <title>Genome sequence of a novel nicotine-degrading strain, Pseudomonas geniculata N1.</title>
        <authorList>
            <person name="Tang H."/>
            <person name="Yu H."/>
            <person name="Tai C."/>
            <person name="Huang K."/>
            <person name="Liu Y."/>
            <person name="Wang L."/>
            <person name="Yao Y."/>
            <person name="Wu G."/>
            <person name="Xu P."/>
        </authorList>
    </citation>
    <scope>NUCLEOTIDE SEQUENCE [LARGE SCALE GENOMIC DNA]</scope>
    <source>
        <strain evidence="2 3">N1</strain>
    </source>
</reference>
<dbReference type="RefSeq" id="WP_010482519.1">
    <property type="nucleotide sequence ID" value="NZ_AJLO02000029.1"/>
</dbReference>
<dbReference type="EMBL" id="AJLO02000029">
    <property type="protein sequence ID" value="KOE98362.1"/>
    <property type="molecule type" value="Genomic_DNA"/>
</dbReference>
<dbReference type="Pfam" id="PF06674">
    <property type="entry name" value="DUF1176"/>
    <property type="match status" value="1"/>
</dbReference>